<keyword evidence="4" id="KW-1003">Cell membrane</keyword>
<feature type="transmembrane region" description="Helical" evidence="8">
    <location>
        <begin position="34"/>
        <end position="51"/>
    </location>
</feature>
<dbReference type="EMBL" id="FQXP01000004">
    <property type="protein sequence ID" value="SHH74577.1"/>
    <property type="molecule type" value="Genomic_DNA"/>
</dbReference>
<gene>
    <name evidence="9" type="ORF">SAMN02745196_01296</name>
</gene>
<keyword evidence="10" id="KW-1185">Reference proteome</keyword>
<keyword evidence="5 8" id="KW-0812">Transmembrane</keyword>
<evidence type="ECO:0000256" key="2">
    <source>
        <dbReference type="ARBA" id="ARBA00006669"/>
    </source>
</evidence>
<feature type="transmembrane region" description="Helical" evidence="8">
    <location>
        <begin position="172"/>
        <end position="192"/>
    </location>
</feature>
<feature type="transmembrane region" description="Helical" evidence="8">
    <location>
        <begin position="198"/>
        <end position="216"/>
    </location>
</feature>
<dbReference type="PANTHER" id="PTHR36122">
    <property type="entry name" value="NICOTINAMIDE RIBOSIDE TRANSPORTER PNUC"/>
    <property type="match status" value="1"/>
</dbReference>
<evidence type="ECO:0000256" key="6">
    <source>
        <dbReference type="ARBA" id="ARBA00022989"/>
    </source>
</evidence>
<dbReference type="RefSeq" id="WP_072831202.1">
    <property type="nucleotide sequence ID" value="NZ_FQXP01000004.1"/>
</dbReference>
<keyword evidence="7 8" id="KW-0472">Membrane</keyword>
<evidence type="ECO:0000313" key="10">
    <source>
        <dbReference type="Proteomes" id="UP000184526"/>
    </source>
</evidence>
<evidence type="ECO:0000256" key="7">
    <source>
        <dbReference type="ARBA" id="ARBA00023136"/>
    </source>
</evidence>
<keyword evidence="3" id="KW-0813">Transport</keyword>
<feature type="transmembrane region" description="Helical" evidence="8">
    <location>
        <begin position="81"/>
        <end position="99"/>
    </location>
</feature>
<feature type="transmembrane region" description="Helical" evidence="8">
    <location>
        <begin position="9"/>
        <end position="28"/>
    </location>
</feature>
<dbReference type="PANTHER" id="PTHR36122:SF2">
    <property type="entry name" value="NICOTINAMIDE RIBOSIDE TRANSPORTER PNUC"/>
    <property type="match status" value="1"/>
</dbReference>
<proteinExistence type="inferred from homology"/>
<evidence type="ECO:0000256" key="4">
    <source>
        <dbReference type="ARBA" id="ARBA00022475"/>
    </source>
</evidence>
<dbReference type="OrthoDB" id="9791248at2"/>
<evidence type="ECO:0000256" key="5">
    <source>
        <dbReference type="ARBA" id="ARBA00022692"/>
    </source>
</evidence>
<evidence type="ECO:0000256" key="1">
    <source>
        <dbReference type="ARBA" id="ARBA00004651"/>
    </source>
</evidence>
<name>A0A1M5VH67_9CLOT</name>
<dbReference type="AlphaFoldDB" id="A0A1M5VH67"/>
<dbReference type="GO" id="GO:0005886">
    <property type="term" value="C:plasma membrane"/>
    <property type="evidence" value="ECO:0007669"/>
    <property type="project" value="UniProtKB-SubCell"/>
</dbReference>
<dbReference type="Pfam" id="PF04973">
    <property type="entry name" value="NMN_transporter"/>
    <property type="match status" value="1"/>
</dbReference>
<feature type="transmembrane region" description="Helical" evidence="8">
    <location>
        <begin position="120"/>
        <end position="140"/>
    </location>
</feature>
<feature type="transmembrane region" description="Helical" evidence="8">
    <location>
        <begin position="146"/>
        <end position="165"/>
    </location>
</feature>
<feature type="transmembrane region" description="Helical" evidence="8">
    <location>
        <begin position="58"/>
        <end position="75"/>
    </location>
</feature>
<dbReference type="GO" id="GO:0034257">
    <property type="term" value="F:nicotinamide riboside transmembrane transporter activity"/>
    <property type="evidence" value="ECO:0007669"/>
    <property type="project" value="InterPro"/>
</dbReference>
<dbReference type="InterPro" id="IPR006419">
    <property type="entry name" value="NMN_transpt_PnuC"/>
</dbReference>
<dbReference type="Proteomes" id="UP000184526">
    <property type="component" value="Unassembled WGS sequence"/>
</dbReference>
<dbReference type="STRING" id="1121306.SAMN02745196_01296"/>
<reference evidence="9 10" key="1">
    <citation type="submission" date="2016-11" db="EMBL/GenBank/DDBJ databases">
        <authorList>
            <person name="Jaros S."/>
            <person name="Januszkiewicz K."/>
            <person name="Wedrychowicz H."/>
        </authorList>
    </citation>
    <scope>NUCLEOTIDE SEQUENCE [LARGE SCALE GENOMIC DNA]</scope>
    <source>
        <strain evidence="9 10">DSM 3089</strain>
    </source>
</reference>
<sequence>MIKCLKKWTTYDVSLLFISVAIMLYFGVLWNDSMLSFITAIAGVIAAILCAKGMASNYGFKLLSIIIYVLISYNHQLYGEVIFNVVYYIPMIFIGMAKWKKNKIKGNNSYVQTRIMRSRQFNMLILLSMVAVIISYLILIEMGDKLALLDSITTILSLIAMYLEVERYAESWIIWIIVDLTSIMLWYAALVSIKSNNIVILIMWCSYLVNSIYGYINWKKLARKRGLVKIR</sequence>
<protein>
    <submittedName>
        <fullName evidence="9">Nicotinamide mononucleotide transporter</fullName>
    </submittedName>
</protein>
<evidence type="ECO:0000313" key="9">
    <source>
        <dbReference type="EMBL" id="SHH74577.1"/>
    </source>
</evidence>
<evidence type="ECO:0000256" key="8">
    <source>
        <dbReference type="SAM" id="Phobius"/>
    </source>
</evidence>
<comment type="subcellular location">
    <subcellularLocation>
        <location evidence="1">Cell membrane</location>
        <topology evidence="1">Multi-pass membrane protein</topology>
    </subcellularLocation>
</comment>
<evidence type="ECO:0000256" key="3">
    <source>
        <dbReference type="ARBA" id="ARBA00022448"/>
    </source>
</evidence>
<organism evidence="9 10">
    <name type="scientific">Clostridium collagenovorans DSM 3089</name>
    <dbReference type="NCBI Taxonomy" id="1121306"/>
    <lineage>
        <taxon>Bacteria</taxon>
        <taxon>Bacillati</taxon>
        <taxon>Bacillota</taxon>
        <taxon>Clostridia</taxon>
        <taxon>Eubacteriales</taxon>
        <taxon>Clostridiaceae</taxon>
        <taxon>Clostridium</taxon>
    </lineage>
</organism>
<accession>A0A1M5VH67</accession>
<keyword evidence="6 8" id="KW-1133">Transmembrane helix</keyword>
<comment type="similarity">
    <text evidence="2">Belongs to the nicotinamide ribonucleoside (NR) uptake permease (TC 4.B.1) family.</text>
</comment>
<dbReference type="NCBIfam" id="TIGR01528">
    <property type="entry name" value="NMN_trans_PnuC"/>
    <property type="match status" value="1"/>
</dbReference>